<accession>A0A8H7V4U0</accession>
<evidence type="ECO:0000313" key="3">
    <source>
        <dbReference type="Proteomes" id="UP000603453"/>
    </source>
</evidence>
<dbReference type="SUPFAM" id="SSF143791">
    <property type="entry name" value="DUSP-like"/>
    <property type="match status" value="1"/>
</dbReference>
<dbReference type="OrthoDB" id="2288293at2759"/>
<dbReference type="AlphaFoldDB" id="A0A8H7V4U0"/>
<keyword evidence="3" id="KW-1185">Reference proteome</keyword>
<name>A0A8H7V4U0_9FUNG</name>
<dbReference type="PROSITE" id="PS51283">
    <property type="entry name" value="DUSP"/>
    <property type="match status" value="1"/>
</dbReference>
<dbReference type="Gene3D" id="3.30.2230.10">
    <property type="entry name" value="DUSP-like"/>
    <property type="match status" value="1"/>
</dbReference>
<dbReference type="GO" id="GO:0004843">
    <property type="term" value="F:cysteine-type deubiquitinase activity"/>
    <property type="evidence" value="ECO:0007669"/>
    <property type="project" value="InterPro"/>
</dbReference>
<dbReference type="Proteomes" id="UP000603453">
    <property type="component" value="Unassembled WGS sequence"/>
</dbReference>
<reference evidence="2" key="1">
    <citation type="submission" date="2020-12" db="EMBL/GenBank/DDBJ databases">
        <title>Metabolic potential, ecology and presence of endohyphal bacteria is reflected in genomic diversity of Mucoromycotina.</title>
        <authorList>
            <person name="Muszewska A."/>
            <person name="Okrasinska A."/>
            <person name="Steczkiewicz K."/>
            <person name="Drgas O."/>
            <person name="Orlowska M."/>
            <person name="Perlinska-Lenart U."/>
            <person name="Aleksandrzak-Piekarczyk T."/>
            <person name="Szatraj K."/>
            <person name="Zielenkiewicz U."/>
            <person name="Pilsyk S."/>
            <person name="Malc E."/>
            <person name="Mieczkowski P."/>
            <person name="Kruszewska J.S."/>
            <person name="Biernat P."/>
            <person name="Pawlowska J."/>
        </authorList>
    </citation>
    <scope>NUCLEOTIDE SEQUENCE</scope>
    <source>
        <strain evidence="2">WA0000017839</strain>
    </source>
</reference>
<gene>
    <name evidence="2" type="ORF">INT47_001478</name>
</gene>
<evidence type="ECO:0000259" key="1">
    <source>
        <dbReference type="PROSITE" id="PS51283"/>
    </source>
</evidence>
<comment type="caution">
    <text evidence="2">The sequence shown here is derived from an EMBL/GenBank/DDBJ whole genome shotgun (WGS) entry which is preliminary data.</text>
</comment>
<organism evidence="2 3">
    <name type="scientific">Mucor saturninus</name>
    <dbReference type="NCBI Taxonomy" id="64648"/>
    <lineage>
        <taxon>Eukaryota</taxon>
        <taxon>Fungi</taxon>
        <taxon>Fungi incertae sedis</taxon>
        <taxon>Mucoromycota</taxon>
        <taxon>Mucoromycotina</taxon>
        <taxon>Mucoromycetes</taxon>
        <taxon>Mucorales</taxon>
        <taxon>Mucorineae</taxon>
        <taxon>Mucoraceae</taxon>
        <taxon>Mucor</taxon>
    </lineage>
</organism>
<proteinExistence type="predicted"/>
<feature type="domain" description="DUSP" evidence="1">
    <location>
        <begin position="67"/>
        <end position="178"/>
    </location>
</feature>
<dbReference type="EMBL" id="JAEPRD010000071">
    <property type="protein sequence ID" value="KAG2201429.1"/>
    <property type="molecule type" value="Genomic_DNA"/>
</dbReference>
<protein>
    <recommendedName>
        <fullName evidence="1">DUSP domain-containing protein</fullName>
    </recommendedName>
</protein>
<dbReference type="InterPro" id="IPR006615">
    <property type="entry name" value="Pept_C19_DUSP"/>
</dbReference>
<dbReference type="InterPro" id="IPR035927">
    <property type="entry name" value="DUSP-like_sf"/>
</dbReference>
<evidence type="ECO:0000313" key="2">
    <source>
        <dbReference type="EMBL" id="KAG2201429.1"/>
    </source>
</evidence>
<sequence length="202" mass="24126">MQTKKKVCDRHTRQHTRLNNAHCVFYKMNTSELFCQICVDWIGGMESNPAEQYVAEKLSLQWTDGDQSMNDMRRIRQRERRQRWQDTPQYIMKSDFCFISSTWMAEWEMFVEGWQTHRPERVIDQHGLLTSIMSLNRVGTNPFYLNSNDLVMIISGQTWDYLVREYGLRGEKISQEDLVPEENYLKIIHRIAYWKKRAGACS</sequence>
<dbReference type="Pfam" id="PF06337">
    <property type="entry name" value="DUSP"/>
    <property type="match status" value="1"/>
</dbReference>